<dbReference type="GO" id="GO:0005634">
    <property type="term" value="C:nucleus"/>
    <property type="evidence" value="ECO:0007669"/>
    <property type="project" value="TreeGrafter"/>
</dbReference>
<organism evidence="2 3">
    <name type="scientific">Fonsecaea erecta</name>
    <dbReference type="NCBI Taxonomy" id="1367422"/>
    <lineage>
        <taxon>Eukaryota</taxon>
        <taxon>Fungi</taxon>
        <taxon>Dikarya</taxon>
        <taxon>Ascomycota</taxon>
        <taxon>Pezizomycotina</taxon>
        <taxon>Eurotiomycetes</taxon>
        <taxon>Chaetothyriomycetidae</taxon>
        <taxon>Chaetothyriales</taxon>
        <taxon>Herpotrichiellaceae</taxon>
        <taxon>Fonsecaea</taxon>
    </lineage>
</organism>
<name>A0A178ZIQ0_9EURO</name>
<evidence type="ECO:0000256" key="1">
    <source>
        <dbReference type="SAM" id="MobiDB-lite"/>
    </source>
</evidence>
<accession>A0A178ZIQ0</accession>
<protein>
    <recommendedName>
        <fullName evidence="4">Transcription factor domain-containing protein</fullName>
    </recommendedName>
</protein>
<dbReference type="GO" id="GO:0000981">
    <property type="term" value="F:DNA-binding transcription factor activity, RNA polymerase II-specific"/>
    <property type="evidence" value="ECO:0007669"/>
    <property type="project" value="TreeGrafter"/>
</dbReference>
<feature type="region of interest" description="Disordered" evidence="1">
    <location>
        <begin position="154"/>
        <end position="184"/>
    </location>
</feature>
<dbReference type="PANTHER" id="PTHR31644">
    <property type="entry name" value="TRANSCRIPTIONAL ACTIVATOR ARO80-RELATED"/>
    <property type="match status" value="1"/>
</dbReference>
<dbReference type="GeneID" id="30011134"/>
<dbReference type="AlphaFoldDB" id="A0A178ZIQ0"/>
<dbReference type="OrthoDB" id="2262349at2759"/>
<keyword evidence="3" id="KW-1185">Reference proteome</keyword>
<reference evidence="2 3" key="1">
    <citation type="submission" date="2016-04" db="EMBL/GenBank/DDBJ databases">
        <title>Draft genome of Fonsecaea erecta CBS 125763.</title>
        <authorList>
            <person name="Weiss V.A."/>
            <person name="Vicente V.A."/>
            <person name="Raittz R.T."/>
            <person name="Moreno L.F."/>
            <person name="De Souza E.M."/>
            <person name="Pedrosa F.O."/>
            <person name="Steffens M.B."/>
            <person name="Faoro H."/>
            <person name="Tadra-Sfeir M.Z."/>
            <person name="Najafzadeh M.J."/>
            <person name="Felipe M.S."/>
            <person name="Teixeira M."/>
            <person name="Sun J."/>
            <person name="Xi L."/>
            <person name="Gomes R."/>
            <person name="De Azevedo C.M."/>
            <person name="Salgado C.G."/>
            <person name="Da Silva M.B."/>
            <person name="Nascimento M.F."/>
            <person name="Queiroz-Telles F."/>
            <person name="Attili D.S."/>
            <person name="Gorbushina A."/>
        </authorList>
    </citation>
    <scope>NUCLEOTIDE SEQUENCE [LARGE SCALE GENOMIC DNA]</scope>
    <source>
        <strain evidence="2 3">CBS 125763</strain>
    </source>
</reference>
<dbReference type="InterPro" id="IPR052780">
    <property type="entry name" value="AAA_Catabolism_Regulators"/>
</dbReference>
<dbReference type="Proteomes" id="UP000078343">
    <property type="component" value="Unassembled WGS sequence"/>
</dbReference>
<dbReference type="GO" id="GO:0009074">
    <property type="term" value="P:aromatic amino acid family catabolic process"/>
    <property type="evidence" value="ECO:0007669"/>
    <property type="project" value="TreeGrafter"/>
</dbReference>
<comment type="caution">
    <text evidence="2">The sequence shown here is derived from an EMBL/GenBank/DDBJ whole genome shotgun (WGS) entry which is preliminary data.</text>
</comment>
<dbReference type="GO" id="GO:0045944">
    <property type="term" value="P:positive regulation of transcription by RNA polymerase II"/>
    <property type="evidence" value="ECO:0007669"/>
    <property type="project" value="TreeGrafter"/>
</dbReference>
<dbReference type="RefSeq" id="XP_018693035.1">
    <property type="nucleotide sequence ID" value="XM_018838475.1"/>
</dbReference>
<evidence type="ECO:0000313" key="2">
    <source>
        <dbReference type="EMBL" id="OAP59668.1"/>
    </source>
</evidence>
<proteinExistence type="predicted"/>
<dbReference type="STRING" id="1367422.A0A178ZIQ0"/>
<gene>
    <name evidence="2" type="ORF">AYL99_06966</name>
</gene>
<evidence type="ECO:0000313" key="3">
    <source>
        <dbReference type="Proteomes" id="UP000078343"/>
    </source>
</evidence>
<dbReference type="EMBL" id="LVYI01000005">
    <property type="protein sequence ID" value="OAP59668.1"/>
    <property type="molecule type" value="Genomic_DNA"/>
</dbReference>
<evidence type="ECO:0008006" key="4">
    <source>
        <dbReference type="Google" id="ProtNLM"/>
    </source>
</evidence>
<dbReference type="PANTHER" id="PTHR31644:SF2">
    <property type="entry name" value="TRANSCRIPTIONAL ACTIVATOR ARO80-RELATED"/>
    <property type="match status" value="1"/>
</dbReference>
<sequence length="233" mass="26325">MRALLSSVGMQAIVEKTLENNPGLMPEEARPVVAGDSDYEYVQQVLDSCSEILKLFQGYADKDYLFQLPSRIVCRVFMSSILLLKALSIGVRQTQFDMSLEILNNSIRALRSQRLDDLHCLPRYAGLLDIQLKRLRRYFAESSRYPLAPATGATAVPGMSSDPTSTYREADTRMSDSNGPRLETDLEWPDLNMENWMRLPFDPSMAPFDLSGSLSQTGLELNGLDFMWNICHE</sequence>